<dbReference type="SUPFAM" id="SSF49299">
    <property type="entry name" value="PKD domain"/>
    <property type="match status" value="1"/>
</dbReference>
<name>A0A923SH80_9BACT</name>
<accession>A0A923SH80</accession>
<dbReference type="InterPro" id="IPR000601">
    <property type="entry name" value="PKD_dom"/>
</dbReference>
<dbReference type="Pfam" id="PF18962">
    <property type="entry name" value="Por_Secre_tail"/>
    <property type="match status" value="1"/>
</dbReference>
<organism evidence="2 3">
    <name type="scientific">Pontibacter cellulosilyticus</name>
    <dbReference type="NCBI Taxonomy" id="1720253"/>
    <lineage>
        <taxon>Bacteria</taxon>
        <taxon>Pseudomonadati</taxon>
        <taxon>Bacteroidota</taxon>
        <taxon>Cytophagia</taxon>
        <taxon>Cytophagales</taxon>
        <taxon>Hymenobacteraceae</taxon>
        <taxon>Pontibacter</taxon>
    </lineage>
</organism>
<gene>
    <name evidence="2" type="ORF">H8S84_00980</name>
</gene>
<sequence length="933" mass="102167">MKTFTRSTLCLLCATAPVNVGRQSLALTFLLSIVLTSVGTDSFAQLSRHWMTNELKAGSSNVEAYVAHALDRQNNLIILGINGTTTYPGGVPVSDTRITYYVLASSGTILTAKVINLGNNSLWDTPVELLTDKIGNSYILGKSTFSDKSSESFIAKITERGEVGWIVSKTGEQSIKDFTLGQDGNLYYVGTATEGGKTYVRTVKLSSDGSEVWDAEYFGRDNNGATAQTLEVDNNGGVFIATYSEKFIPTVGYETDVILAKYNAMDGREIFVESYKSGKISSLYDFETPVKILPCPSSDVYLISQQSDHYLSTQILIYRISNNGELTWLKGGGQFIDFSLNSPVAVFKDILLSEDESLVLHGMNARYRNFPEHFLTKFSSSGDRMWYRSYNEYDRSLLRQMTPHSLAVGESGDIAITGSTRFINVFNPFPPIYDDLETDVIQTILYNKDGEILWKEKGESLTGGFSFGYGVSFLADADLYLVQLESDASQGPPSYSHMLAMRYSAGCVSTLPATAGEDKYICNGEGVVLAAGGGVKYSWSPAEGLSRPDLSNTTANPSKTTTYTVTVTDECGNVDTDEVTVFVGEQPVNVKLYLPPMAKRVGWQVRTTADFGSFTNLQGANVRWTWGDGSNSTIAYTLPDHNRITGEHTYQKAGIYTIGLDLSKSCLRPTSDDYTQQMIIYDPEAGYVTGEGNIKNANAALRFMDRNRISSYTFSIGYAGAYSIQPQGYMKVMLNNKVEFSSTSIDWLVIDGNRAAWQGWGTINGMSYKFVSTIEDGGRQGKNDPFDKLRFQIWSAGGTLVFDNYSEGEEGLSLTQPLPKIIVGQVMINGNSPAILAQEQQKASVALSEEPVAYPNPFSSEVRLTFAPQEEGKYEVVLFDARGSLIGKIATGEARVGKAVTIEIDGTHLAEGIYFARLSVAGSAKTIKLLLQR</sequence>
<evidence type="ECO:0000313" key="2">
    <source>
        <dbReference type="EMBL" id="MBC5991403.1"/>
    </source>
</evidence>
<dbReference type="RefSeq" id="WP_187065409.1">
    <property type="nucleotide sequence ID" value="NZ_JACRVF010000001.1"/>
</dbReference>
<evidence type="ECO:0000313" key="3">
    <source>
        <dbReference type="Proteomes" id="UP000603640"/>
    </source>
</evidence>
<feature type="domain" description="PKD" evidence="1">
    <location>
        <begin position="623"/>
        <end position="665"/>
    </location>
</feature>
<dbReference type="InterPro" id="IPR035986">
    <property type="entry name" value="PKD_dom_sf"/>
</dbReference>
<protein>
    <submittedName>
        <fullName evidence="2">T9SS type A sorting domain-containing protein</fullName>
    </submittedName>
</protein>
<dbReference type="AlphaFoldDB" id="A0A923SH80"/>
<keyword evidence="3" id="KW-1185">Reference proteome</keyword>
<proteinExistence type="predicted"/>
<dbReference type="InterPro" id="IPR026444">
    <property type="entry name" value="Secre_tail"/>
</dbReference>
<dbReference type="PROSITE" id="PS50093">
    <property type="entry name" value="PKD"/>
    <property type="match status" value="1"/>
</dbReference>
<dbReference type="InterPro" id="IPR013783">
    <property type="entry name" value="Ig-like_fold"/>
</dbReference>
<dbReference type="Proteomes" id="UP000603640">
    <property type="component" value="Unassembled WGS sequence"/>
</dbReference>
<dbReference type="Gene3D" id="2.60.40.10">
    <property type="entry name" value="Immunoglobulins"/>
    <property type="match status" value="1"/>
</dbReference>
<comment type="caution">
    <text evidence="2">The sequence shown here is derived from an EMBL/GenBank/DDBJ whole genome shotgun (WGS) entry which is preliminary data.</text>
</comment>
<dbReference type="EMBL" id="JACRVF010000001">
    <property type="protein sequence ID" value="MBC5991403.1"/>
    <property type="molecule type" value="Genomic_DNA"/>
</dbReference>
<dbReference type="NCBIfam" id="TIGR04183">
    <property type="entry name" value="Por_Secre_tail"/>
    <property type="match status" value="1"/>
</dbReference>
<reference evidence="2" key="1">
    <citation type="submission" date="2020-08" db="EMBL/GenBank/DDBJ databases">
        <title>Pontibacter sp. SD6 16S ribosomal RNA gene Genome sequencing and assembly.</title>
        <authorList>
            <person name="Kang M."/>
        </authorList>
    </citation>
    <scope>NUCLEOTIDE SEQUENCE</scope>
    <source>
        <strain evidence="2">SD6</strain>
    </source>
</reference>
<evidence type="ECO:0000259" key="1">
    <source>
        <dbReference type="PROSITE" id="PS50093"/>
    </source>
</evidence>